<proteinExistence type="predicted"/>
<feature type="non-terminal residue" evidence="2">
    <location>
        <position position="1"/>
    </location>
</feature>
<evidence type="ECO:0000313" key="2">
    <source>
        <dbReference type="EMBL" id="VAW00113.1"/>
    </source>
</evidence>
<accession>A0A3B0S853</accession>
<dbReference type="AlphaFoldDB" id="A0A3B0S853"/>
<sequence length="114" mass="12277">ALGATVVDVDEVTDADLTLYWDDEPAVGVRLAGIVSLERLVATVEGQLGSPLADLDRAGKQHAIRMLDERGAFRLRKSIEDIAEAMGVSRITIYNYLNATKAGTNAPHTAKEAR</sequence>
<organism evidence="2">
    <name type="scientific">hydrothermal vent metagenome</name>
    <dbReference type="NCBI Taxonomy" id="652676"/>
    <lineage>
        <taxon>unclassified sequences</taxon>
        <taxon>metagenomes</taxon>
        <taxon>ecological metagenomes</taxon>
    </lineage>
</organism>
<name>A0A3B0S853_9ZZZZ</name>
<dbReference type="Pfam" id="PF13309">
    <property type="entry name" value="HTH_22"/>
    <property type="match status" value="1"/>
</dbReference>
<dbReference type="PANTHER" id="PTHR35568:SF1">
    <property type="entry name" value="TRANSCRIPTIONAL REGULATOR DAUR"/>
    <property type="match status" value="1"/>
</dbReference>
<gene>
    <name evidence="2" type="ORF">MNBD_ACTINO01-128</name>
</gene>
<feature type="domain" description="Transcriptional regulator DauR-like HTH" evidence="1">
    <location>
        <begin position="37"/>
        <end position="98"/>
    </location>
</feature>
<dbReference type="InterPro" id="IPR039446">
    <property type="entry name" value="DauR-like"/>
</dbReference>
<dbReference type="PANTHER" id="PTHR35568">
    <property type="entry name" value="TRANSCRIPTIONAL REGULATOR DAUR"/>
    <property type="match status" value="1"/>
</dbReference>
<evidence type="ECO:0000259" key="1">
    <source>
        <dbReference type="Pfam" id="PF13309"/>
    </source>
</evidence>
<protein>
    <recommendedName>
        <fullName evidence="1">Transcriptional regulator DauR-like HTH domain-containing protein</fullName>
    </recommendedName>
</protein>
<dbReference type="EMBL" id="UOEI01000276">
    <property type="protein sequence ID" value="VAW00113.1"/>
    <property type="molecule type" value="Genomic_DNA"/>
</dbReference>
<dbReference type="InterPro" id="IPR039445">
    <property type="entry name" value="DauR-like_HTH"/>
</dbReference>
<reference evidence="2" key="1">
    <citation type="submission" date="2018-06" db="EMBL/GenBank/DDBJ databases">
        <authorList>
            <person name="Zhirakovskaya E."/>
        </authorList>
    </citation>
    <scope>NUCLEOTIDE SEQUENCE</scope>
</reference>